<evidence type="ECO:0000313" key="4">
    <source>
        <dbReference type="Proteomes" id="UP000499080"/>
    </source>
</evidence>
<dbReference type="OrthoDB" id="6427957at2759"/>
<sequence length="125" mass="14018">MLTFSKVSQPGEKDLLTSLAYRRCLGNGSHNILPFKNNYCTSWPQDSKQLNNNGMLLEDDRPVVPGVTVKAATVDALVDLLIESFLPTGGLKEENSNFARVMLLMHQWFTSSENLAHCLISRYPF</sequence>
<reference evidence="3 4" key="1">
    <citation type="journal article" date="2019" name="Sci. Rep.">
        <title>Orb-weaving spider Araneus ventricosus genome elucidates the spidroin gene catalogue.</title>
        <authorList>
            <person name="Kono N."/>
            <person name="Nakamura H."/>
            <person name="Ohtoshi R."/>
            <person name="Moran D.A.P."/>
            <person name="Shinohara A."/>
            <person name="Yoshida Y."/>
            <person name="Fujiwara M."/>
            <person name="Mori M."/>
            <person name="Tomita M."/>
            <person name="Arakawa K."/>
        </authorList>
    </citation>
    <scope>NUCLEOTIDE SEQUENCE [LARGE SCALE GENOMIC DNA]</scope>
</reference>
<evidence type="ECO:0000256" key="1">
    <source>
        <dbReference type="PROSITE-ProRule" id="PRU00135"/>
    </source>
</evidence>
<evidence type="ECO:0000259" key="2">
    <source>
        <dbReference type="PROSITE" id="PS50212"/>
    </source>
</evidence>
<protein>
    <recommendedName>
        <fullName evidence="2">N-terminal Ras-GEF domain-containing protein</fullName>
    </recommendedName>
</protein>
<feature type="domain" description="N-terminal Ras-GEF" evidence="2">
    <location>
        <begin position="65"/>
        <end position="125"/>
    </location>
</feature>
<evidence type="ECO:0000313" key="3">
    <source>
        <dbReference type="EMBL" id="GBL81049.1"/>
    </source>
</evidence>
<comment type="caution">
    <text evidence="3">The sequence shown here is derived from an EMBL/GenBank/DDBJ whole genome shotgun (WGS) entry which is preliminary data.</text>
</comment>
<dbReference type="Gene3D" id="1.20.870.10">
    <property type="entry name" value="Son of sevenless (SoS) protein Chain: S domain 1"/>
    <property type="match status" value="1"/>
</dbReference>
<proteinExistence type="predicted"/>
<dbReference type="Proteomes" id="UP000499080">
    <property type="component" value="Unassembled WGS sequence"/>
</dbReference>
<name>A0A4Y2AP60_ARAVE</name>
<dbReference type="EMBL" id="BGPR01000024">
    <property type="protein sequence ID" value="GBL81049.1"/>
    <property type="molecule type" value="Genomic_DNA"/>
</dbReference>
<dbReference type="GO" id="GO:0005085">
    <property type="term" value="F:guanyl-nucleotide exchange factor activity"/>
    <property type="evidence" value="ECO:0007669"/>
    <property type="project" value="UniProtKB-KW"/>
</dbReference>
<gene>
    <name evidence="3" type="ORF">AVEN_83125_1</name>
</gene>
<dbReference type="InterPro" id="IPR000651">
    <property type="entry name" value="Ras-like_Gua-exchang_fac_N"/>
</dbReference>
<accession>A0A4Y2AP60</accession>
<keyword evidence="1" id="KW-0344">Guanine-nucleotide releasing factor</keyword>
<dbReference type="SUPFAM" id="SSF48366">
    <property type="entry name" value="Ras GEF"/>
    <property type="match status" value="1"/>
</dbReference>
<dbReference type="AlphaFoldDB" id="A0A4Y2AP60"/>
<dbReference type="Pfam" id="PF00618">
    <property type="entry name" value="RasGEF_N"/>
    <property type="match status" value="1"/>
</dbReference>
<dbReference type="PROSITE" id="PS50212">
    <property type="entry name" value="RASGEF_NTER"/>
    <property type="match status" value="1"/>
</dbReference>
<dbReference type="InterPro" id="IPR023578">
    <property type="entry name" value="Ras_GEF_dom_sf"/>
</dbReference>
<keyword evidence="4" id="KW-1185">Reference proteome</keyword>
<organism evidence="3 4">
    <name type="scientific">Araneus ventricosus</name>
    <name type="common">Orbweaver spider</name>
    <name type="synonym">Epeira ventricosa</name>
    <dbReference type="NCBI Taxonomy" id="182803"/>
    <lineage>
        <taxon>Eukaryota</taxon>
        <taxon>Metazoa</taxon>
        <taxon>Ecdysozoa</taxon>
        <taxon>Arthropoda</taxon>
        <taxon>Chelicerata</taxon>
        <taxon>Arachnida</taxon>
        <taxon>Araneae</taxon>
        <taxon>Araneomorphae</taxon>
        <taxon>Entelegynae</taxon>
        <taxon>Araneoidea</taxon>
        <taxon>Araneidae</taxon>
        <taxon>Araneus</taxon>
    </lineage>
</organism>